<keyword evidence="7" id="KW-0472">Membrane</keyword>
<keyword evidence="11" id="KW-1185">Reference proteome</keyword>
<dbReference type="EMBL" id="CM029054">
    <property type="protein sequence ID" value="KAG2541036.1"/>
    <property type="molecule type" value="Genomic_DNA"/>
</dbReference>
<keyword evidence="2 4" id="KW-0863">Zinc-finger</keyword>
<gene>
    <name evidence="9" type="ORF">PVAP13_9NG567128</name>
    <name evidence="10" type="ORF">PVAP13_9NG598200</name>
</gene>
<feature type="transmembrane region" description="Helical" evidence="7">
    <location>
        <begin position="165"/>
        <end position="185"/>
    </location>
</feature>
<dbReference type="GO" id="GO:0008270">
    <property type="term" value="F:zinc ion binding"/>
    <property type="evidence" value="ECO:0007669"/>
    <property type="project" value="UniProtKB-KW"/>
</dbReference>
<evidence type="ECO:0000256" key="3">
    <source>
        <dbReference type="ARBA" id="ARBA00022833"/>
    </source>
</evidence>
<evidence type="ECO:0000313" key="11">
    <source>
        <dbReference type="Proteomes" id="UP000823388"/>
    </source>
</evidence>
<evidence type="ECO:0000256" key="2">
    <source>
        <dbReference type="ARBA" id="ARBA00022771"/>
    </source>
</evidence>
<protein>
    <recommendedName>
        <fullName evidence="8">GRF-type domain-containing protein</fullName>
    </recommendedName>
</protein>
<evidence type="ECO:0000259" key="8">
    <source>
        <dbReference type="PROSITE" id="PS51999"/>
    </source>
</evidence>
<evidence type="ECO:0000256" key="4">
    <source>
        <dbReference type="PROSITE-ProRule" id="PRU01343"/>
    </source>
</evidence>
<evidence type="ECO:0000256" key="7">
    <source>
        <dbReference type="SAM" id="Phobius"/>
    </source>
</evidence>
<dbReference type="PANTHER" id="PTHR33248">
    <property type="entry name" value="ZINC ION-BINDING PROTEIN"/>
    <property type="match status" value="1"/>
</dbReference>
<evidence type="ECO:0000313" key="9">
    <source>
        <dbReference type="EMBL" id="KAG2540716.1"/>
    </source>
</evidence>
<evidence type="ECO:0000256" key="1">
    <source>
        <dbReference type="ARBA" id="ARBA00022723"/>
    </source>
</evidence>
<dbReference type="InterPro" id="IPR010666">
    <property type="entry name" value="Znf_GRF"/>
</dbReference>
<comment type="caution">
    <text evidence="10">The sequence shown here is derived from an EMBL/GenBank/DDBJ whole genome shotgun (WGS) entry which is preliminary data.</text>
</comment>
<dbReference type="AlphaFoldDB" id="A0A8T0N1Y3"/>
<feature type="domain" description="GRF-type" evidence="8">
    <location>
        <begin position="44"/>
        <end position="86"/>
    </location>
</feature>
<dbReference type="Pfam" id="PF06839">
    <property type="entry name" value="Zn_ribbon_GRF"/>
    <property type="match status" value="1"/>
</dbReference>
<name>A0A8T0N1Y3_PANVG</name>
<keyword evidence="3" id="KW-0862">Zinc</keyword>
<feature type="region of interest" description="Disordered" evidence="6">
    <location>
        <begin position="1"/>
        <end position="24"/>
    </location>
</feature>
<dbReference type="EMBL" id="CM029054">
    <property type="protein sequence ID" value="KAG2540716.1"/>
    <property type="molecule type" value="Genomic_DNA"/>
</dbReference>
<sequence length="187" mass="21221">MATLSSRSSRASASRAQGGEAAEQVRSPVPYRVGPLAYSPAVLCQCRRKTPCWTAWSNENPGRRYYRCPAGMAPGDCGFFQWVDREATPYERTLLCDLRDAVWSLRRENAEANRVIEMMQSDNAELRHLKAKLQKEKEELMQKLGQTEATMVEMVDKIKEGNRCWLSRCLVVFVVVAILFGLMLVKV</sequence>
<evidence type="ECO:0000313" key="10">
    <source>
        <dbReference type="EMBL" id="KAG2541036.1"/>
    </source>
</evidence>
<feature type="coiled-coil region" evidence="5">
    <location>
        <begin position="116"/>
        <end position="150"/>
    </location>
</feature>
<dbReference type="EMBL" id="CM029054">
    <property type="protein sequence ID" value="KAG2541037.1"/>
    <property type="molecule type" value="Genomic_DNA"/>
</dbReference>
<dbReference type="Proteomes" id="UP000823388">
    <property type="component" value="Chromosome 9N"/>
</dbReference>
<keyword evidence="7" id="KW-0812">Transmembrane</keyword>
<keyword evidence="1" id="KW-0479">Metal-binding</keyword>
<organism evidence="10 11">
    <name type="scientific">Panicum virgatum</name>
    <name type="common">Blackwell switchgrass</name>
    <dbReference type="NCBI Taxonomy" id="38727"/>
    <lineage>
        <taxon>Eukaryota</taxon>
        <taxon>Viridiplantae</taxon>
        <taxon>Streptophyta</taxon>
        <taxon>Embryophyta</taxon>
        <taxon>Tracheophyta</taxon>
        <taxon>Spermatophyta</taxon>
        <taxon>Magnoliopsida</taxon>
        <taxon>Liliopsida</taxon>
        <taxon>Poales</taxon>
        <taxon>Poaceae</taxon>
        <taxon>PACMAD clade</taxon>
        <taxon>Panicoideae</taxon>
        <taxon>Panicodae</taxon>
        <taxon>Paniceae</taxon>
        <taxon>Panicinae</taxon>
        <taxon>Panicum</taxon>
        <taxon>Panicum sect. Hiantes</taxon>
    </lineage>
</organism>
<evidence type="ECO:0000256" key="5">
    <source>
        <dbReference type="SAM" id="Coils"/>
    </source>
</evidence>
<accession>A0A8T0N1Y3</accession>
<dbReference type="OrthoDB" id="645585at2759"/>
<proteinExistence type="predicted"/>
<feature type="compositionally biased region" description="Low complexity" evidence="6">
    <location>
        <begin position="1"/>
        <end position="16"/>
    </location>
</feature>
<evidence type="ECO:0000256" key="6">
    <source>
        <dbReference type="SAM" id="MobiDB-lite"/>
    </source>
</evidence>
<reference evidence="10 11" key="1">
    <citation type="submission" date="2020-05" db="EMBL/GenBank/DDBJ databases">
        <title>WGS assembly of Panicum virgatum.</title>
        <authorList>
            <person name="Lovell J.T."/>
            <person name="Jenkins J."/>
            <person name="Shu S."/>
            <person name="Juenger T.E."/>
            <person name="Schmutz J."/>
        </authorList>
    </citation>
    <scope>NUCLEOTIDE SEQUENCE</scope>
    <source>
        <strain evidence="10">AP13</strain>
        <strain evidence="11">cv. AP13</strain>
    </source>
</reference>
<keyword evidence="5" id="KW-0175">Coiled coil</keyword>
<dbReference type="PROSITE" id="PS51999">
    <property type="entry name" value="ZF_GRF"/>
    <property type="match status" value="1"/>
</dbReference>
<keyword evidence="7" id="KW-1133">Transmembrane helix</keyword>